<keyword evidence="2" id="KW-0862">Zinc</keyword>
<keyword evidence="7" id="KW-1185">Reference proteome</keyword>
<dbReference type="EMBL" id="CAEY01001591">
    <property type="status" value="NOT_ANNOTATED_CDS"/>
    <property type="molecule type" value="Genomic_DNA"/>
</dbReference>
<dbReference type="PANTHER" id="PTHR15379:SF2">
    <property type="entry name" value="CELL GROWTH REGULATOR WITH RING FINGER DOMAIN PROTEIN 1"/>
    <property type="match status" value="1"/>
</dbReference>
<evidence type="ECO:0000259" key="5">
    <source>
        <dbReference type="PROSITE" id="PS50089"/>
    </source>
</evidence>
<feature type="region of interest" description="Disordered" evidence="4">
    <location>
        <begin position="280"/>
        <end position="305"/>
    </location>
</feature>
<dbReference type="AlphaFoldDB" id="T1K5W0"/>
<dbReference type="EnsemblMetazoa" id="tetur05g07710.1">
    <property type="protein sequence ID" value="tetur05g07710.1"/>
    <property type="gene ID" value="tetur05g07710"/>
</dbReference>
<evidence type="ECO:0000256" key="3">
    <source>
        <dbReference type="PROSITE-ProRule" id="PRU00175"/>
    </source>
</evidence>
<dbReference type="GO" id="GO:0030308">
    <property type="term" value="P:negative regulation of cell growth"/>
    <property type="evidence" value="ECO:0007669"/>
    <property type="project" value="TreeGrafter"/>
</dbReference>
<sequence>MDQSSIRMFDPKPSIPQDMTVLRNPFTLALDDQQPREGQLENGVLVKITGDKPFRLSSYWGVNVTKFHQALKQDWKEIRESIRSGTFLNEHCLQSSKPEEIDPPIGESIARTIAADEPITPEMLGTSPRSCYPLIIILSINDDYKDNQAEGLDAGQTSSGDNKSNKKRDEIVCLANVLHIRDNICPMDSNIITQLTKLRYGNVYSLQSLFTPGGTVDEASRPVTMCVICQDKAISRALLPCRHACICCDCYGLIDKCPLCRSYIRSFFFILEGDGQESEQTEQIEQSEQSPKKPRKRFGFLSSLW</sequence>
<accession>T1K5W0</accession>
<evidence type="ECO:0000256" key="1">
    <source>
        <dbReference type="ARBA" id="ARBA00022771"/>
    </source>
</evidence>
<dbReference type="Proteomes" id="UP000015104">
    <property type="component" value="Unassembled WGS sequence"/>
</dbReference>
<name>T1K5W0_TETUR</name>
<dbReference type="InterPro" id="IPR001841">
    <property type="entry name" value="Znf_RING"/>
</dbReference>
<protein>
    <recommendedName>
        <fullName evidence="5">RING-type domain-containing protein</fullName>
    </recommendedName>
</protein>
<keyword evidence="1 3" id="KW-0479">Metal-binding</keyword>
<dbReference type="InterPro" id="IPR042496">
    <property type="entry name" value="CGRF1"/>
</dbReference>
<proteinExistence type="predicted"/>
<dbReference type="SUPFAM" id="SSF57850">
    <property type="entry name" value="RING/U-box"/>
    <property type="match status" value="1"/>
</dbReference>
<dbReference type="PANTHER" id="PTHR15379">
    <property type="entry name" value="CELL GROWTH REGULATOR WITH RING FINGER DOMAIN PROTEIN 1"/>
    <property type="match status" value="1"/>
</dbReference>
<evidence type="ECO:0000313" key="7">
    <source>
        <dbReference type="Proteomes" id="UP000015104"/>
    </source>
</evidence>
<evidence type="ECO:0000313" key="6">
    <source>
        <dbReference type="EnsemblMetazoa" id="tetur05g07710.1"/>
    </source>
</evidence>
<dbReference type="GO" id="GO:0008270">
    <property type="term" value="F:zinc ion binding"/>
    <property type="evidence" value="ECO:0007669"/>
    <property type="project" value="UniProtKB-KW"/>
</dbReference>
<keyword evidence="1 3" id="KW-0863">Zinc-finger</keyword>
<reference evidence="7" key="1">
    <citation type="submission" date="2011-08" db="EMBL/GenBank/DDBJ databases">
        <authorList>
            <person name="Rombauts S."/>
        </authorList>
    </citation>
    <scope>NUCLEOTIDE SEQUENCE</scope>
    <source>
        <strain evidence="7">London</strain>
    </source>
</reference>
<dbReference type="STRING" id="32264.T1K5W0"/>
<dbReference type="Pfam" id="PF13920">
    <property type="entry name" value="zf-C3HC4_3"/>
    <property type="match status" value="1"/>
</dbReference>
<dbReference type="InterPro" id="IPR013083">
    <property type="entry name" value="Znf_RING/FYVE/PHD"/>
</dbReference>
<organism evidence="6 7">
    <name type="scientific">Tetranychus urticae</name>
    <name type="common">Two-spotted spider mite</name>
    <dbReference type="NCBI Taxonomy" id="32264"/>
    <lineage>
        <taxon>Eukaryota</taxon>
        <taxon>Metazoa</taxon>
        <taxon>Ecdysozoa</taxon>
        <taxon>Arthropoda</taxon>
        <taxon>Chelicerata</taxon>
        <taxon>Arachnida</taxon>
        <taxon>Acari</taxon>
        <taxon>Acariformes</taxon>
        <taxon>Trombidiformes</taxon>
        <taxon>Prostigmata</taxon>
        <taxon>Eleutherengona</taxon>
        <taxon>Raphignathae</taxon>
        <taxon>Tetranychoidea</taxon>
        <taxon>Tetranychidae</taxon>
        <taxon>Tetranychus</taxon>
    </lineage>
</organism>
<evidence type="ECO:0000256" key="4">
    <source>
        <dbReference type="SAM" id="MobiDB-lite"/>
    </source>
</evidence>
<dbReference type="PROSITE" id="PS50089">
    <property type="entry name" value="ZF_RING_2"/>
    <property type="match status" value="1"/>
</dbReference>
<dbReference type="eggNOG" id="KOG4265">
    <property type="taxonomic scope" value="Eukaryota"/>
</dbReference>
<dbReference type="HOGENOM" id="CLU_1121158_0_0_1"/>
<reference evidence="6" key="2">
    <citation type="submission" date="2015-06" db="UniProtKB">
        <authorList>
            <consortium name="EnsemblMetazoa"/>
        </authorList>
    </citation>
    <scope>IDENTIFICATION</scope>
</reference>
<feature type="domain" description="RING-type" evidence="5">
    <location>
        <begin position="226"/>
        <end position="261"/>
    </location>
</feature>
<evidence type="ECO:0000256" key="2">
    <source>
        <dbReference type="ARBA" id="ARBA00022833"/>
    </source>
</evidence>
<dbReference type="Gene3D" id="3.30.40.10">
    <property type="entry name" value="Zinc/RING finger domain, C3HC4 (zinc finger)"/>
    <property type="match status" value="1"/>
</dbReference>